<dbReference type="InterPro" id="IPR010989">
    <property type="entry name" value="SNARE"/>
</dbReference>
<dbReference type="PROSITE" id="PS00333">
    <property type="entry name" value="DNA_LIGASE_A2"/>
    <property type="match status" value="1"/>
</dbReference>
<keyword evidence="21" id="KW-0812">Transmembrane</keyword>
<evidence type="ECO:0000256" key="9">
    <source>
        <dbReference type="ARBA" id="ARBA00022763"/>
    </source>
</evidence>
<feature type="region of interest" description="Disordered" evidence="20">
    <location>
        <begin position="938"/>
        <end position="1109"/>
    </location>
</feature>
<feature type="compositionally biased region" description="Basic and acidic residues" evidence="20">
    <location>
        <begin position="1098"/>
        <end position="1107"/>
    </location>
</feature>
<keyword evidence="7" id="KW-0677">Repeat</keyword>
<dbReference type="Pfam" id="PF04675">
    <property type="entry name" value="DNA_ligase_A_N"/>
    <property type="match status" value="1"/>
</dbReference>
<dbReference type="CDD" id="cd17722">
    <property type="entry name" value="BRCT_DNA_ligase_IV_rpt1"/>
    <property type="match status" value="1"/>
</dbReference>
<evidence type="ECO:0000256" key="8">
    <source>
        <dbReference type="ARBA" id="ARBA00022741"/>
    </source>
</evidence>
<dbReference type="Gene3D" id="1.20.5.110">
    <property type="match status" value="1"/>
</dbReference>
<accession>A0ABP0UMX1</accession>
<dbReference type="Pfam" id="PF05739">
    <property type="entry name" value="SNARE"/>
    <property type="match status" value="1"/>
</dbReference>
<dbReference type="SMART" id="SM00397">
    <property type="entry name" value="t_SNARE"/>
    <property type="match status" value="1"/>
</dbReference>
<dbReference type="InterPro" id="IPR001357">
    <property type="entry name" value="BRCT_dom"/>
</dbReference>
<keyword evidence="12" id="KW-0653">Protein transport</keyword>
<evidence type="ECO:0000256" key="3">
    <source>
        <dbReference type="ARBA" id="ARBA00007572"/>
    </source>
</evidence>
<dbReference type="SMART" id="SM00503">
    <property type="entry name" value="SynN"/>
    <property type="match status" value="1"/>
</dbReference>
<dbReference type="Pfam" id="PF11411">
    <property type="entry name" value="DNA_ligase_IV"/>
    <property type="match status" value="1"/>
</dbReference>
<dbReference type="InterPro" id="IPR000977">
    <property type="entry name" value="DNA_ligase_ATP-dep"/>
</dbReference>
<dbReference type="CDD" id="cd07903">
    <property type="entry name" value="Adenylation_DNA_ligase_IV"/>
    <property type="match status" value="1"/>
</dbReference>
<comment type="cofactor">
    <cofactor evidence="1">
        <name>Mg(2+)</name>
        <dbReference type="ChEBI" id="CHEBI:18420"/>
    </cofactor>
</comment>
<keyword evidence="10 17" id="KW-0067">ATP-binding</keyword>
<dbReference type="Gene3D" id="3.40.50.10190">
    <property type="entry name" value="BRCT domain"/>
    <property type="match status" value="2"/>
</dbReference>
<dbReference type="Pfam" id="PF16589">
    <property type="entry name" value="BRCT_2"/>
    <property type="match status" value="1"/>
</dbReference>
<evidence type="ECO:0000256" key="16">
    <source>
        <dbReference type="ARBA" id="ARBA00034003"/>
    </source>
</evidence>
<dbReference type="SUPFAM" id="SSF50249">
    <property type="entry name" value="Nucleic acid-binding proteins"/>
    <property type="match status" value="1"/>
</dbReference>
<dbReference type="InterPro" id="IPR012340">
    <property type="entry name" value="NA-bd_OB-fold"/>
</dbReference>
<dbReference type="InterPro" id="IPR016059">
    <property type="entry name" value="DNA_ligase_ATP-dep_CS"/>
</dbReference>
<dbReference type="CDD" id="cd15848">
    <property type="entry name" value="SNARE_syntaxin1-like"/>
    <property type="match status" value="1"/>
</dbReference>
<dbReference type="PROSITE" id="PS00697">
    <property type="entry name" value="DNA_LIGASE_A1"/>
    <property type="match status" value="1"/>
</dbReference>
<evidence type="ECO:0000256" key="21">
    <source>
        <dbReference type="SAM" id="Phobius"/>
    </source>
</evidence>
<dbReference type="SMART" id="SM00292">
    <property type="entry name" value="BRCT"/>
    <property type="match status" value="2"/>
</dbReference>
<dbReference type="CDD" id="cd00179">
    <property type="entry name" value="SynN"/>
    <property type="match status" value="1"/>
</dbReference>
<evidence type="ECO:0000256" key="19">
    <source>
        <dbReference type="RuleBase" id="RU004196"/>
    </source>
</evidence>
<dbReference type="InterPro" id="IPR012310">
    <property type="entry name" value="DNA_ligase_ATP-dep_cent"/>
</dbReference>
<proteinExistence type="inferred from homology"/>
<dbReference type="EMBL" id="OZ019897">
    <property type="protein sequence ID" value="CAK9225622.1"/>
    <property type="molecule type" value="Genomic_DNA"/>
</dbReference>
<evidence type="ECO:0000256" key="13">
    <source>
        <dbReference type="ARBA" id="ARBA00023172"/>
    </source>
</evidence>
<dbReference type="InterPro" id="IPR006012">
    <property type="entry name" value="Syntaxin/epimorphin_CS"/>
</dbReference>
<keyword evidence="21" id="KW-0472">Membrane</keyword>
<dbReference type="InterPro" id="IPR036599">
    <property type="entry name" value="DNA_ligase_N_sf"/>
</dbReference>
<dbReference type="InterPro" id="IPR029710">
    <property type="entry name" value="LIG4"/>
</dbReference>
<dbReference type="PROSITE" id="PS50172">
    <property type="entry name" value="BRCT"/>
    <property type="match status" value="1"/>
</dbReference>
<dbReference type="Gene3D" id="1.20.58.70">
    <property type="match status" value="1"/>
</dbReference>
<keyword evidence="5 17" id="KW-0436">Ligase</keyword>
<dbReference type="SUPFAM" id="SSF52113">
    <property type="entry name" value="BRCT domain"/>
    <property type="match status" value="1"/>
</dbReference>
<dbReference type="PANTHER" id="PTHR45997:SF1">
    <property type="entry name" value="DNA LIGASE 4"/>
    <property type="match status" value="1"/>
</dbReference>
<sequence>MSDDETVEFAVLCRMLDAVARSKAAIKRKHLHTFLEYVYSSRHYFGAMRLILPQLDKERANYGLKEAVLAKLLAEALGLSKDAEDAKKLQNWRKGGQRAGSNAGNFPFVAAEVLYRRQKTTSGGLKIGDINRFLDRLAAAQDRFKEKTAVLAELINRTNVQEMRWIIMIILKELKLGISEKTVFSVFHPDAEDLFNVTCDLKLVCEKLCDRNQRYKRQDIAVGKAVRPQLASRVGNVEEAWKKLRGKEVVVECKFDGDRIQVHKNGNDIHFFSRTFIDHSEFKEAIADTLCQNILPEKCILDGEMLVWDRLTNRFAEFGSNRGIAKEAKDGLDTGQQREDVAFDILYSGDSSVIHQPLRERQHLLQKAIRPLKGRLELLLPESGGLNAHRPSGEPLWSILASSAEEAQKFFQETVDNRDEGVILKDMDSKWEPSDRSTKWLKLKPDYIHTESDLDVLIIGGYYGSGGRGGEVAQFLLGVADRPKAGSYPTKFYSFCKVGSGLSGDESEHLVNKLKPYFRQNEKNSKPPSFYVVTNSAKERPDVWIDQPDKSVVLQITSDIRTIRSEVFAAPYSLRFPRVQRVRYDKPWYDCLDIQTLVETVHSRDPIVGKPEVGNLPKGRAKKAMQVKPEVLQLLVPSHMMVTDVSHVKQGTLVFKGLIFYFINTSLEYSIGELHKLVVENGGTFSMNLSKAVTHAIASQKKGIKYQAAANTGDVIHNSWFLECIAKKALLPLAPKYYLHMSKATKEKMKDDIDEFGDFYFVDVDVSDMKQLFENMDVNKQAPNMEEVKQYREKYCPTPTWCHFSSCNIYFHHPLHSINPDTQVVAAITLRRLALEVLMYEGSVSKTIDQSVTHVVVYTAPQSPVPYKTLLQSFNARERKLLKSSSIKIISHCWIEDALGSNSHPYPPESDYDLRFVLDEDVEAAARPEGIEKGLLKMGHARKSPEEKMVTKPMPTSKMKESNKMMKKRRLRRGEHQGIGRGDSSSESEEIVPKRRLKLDAASKQSGKVQPAPKLAPRPSSTRAAQIRLLKSRNPTTATDWCEEQQKCNDEGEEVKLSKNNDRQEGERPSSESGTAHGEEVVQRGESGSIDGEVGIQKVDRGGDKRAQSSVDEMLSDLFPSYFSFPRDPPKLSQSGDAANLLPLKTKLNSSLADRDVSFQNNAAASQEKSTIEEMVRSNEESKTATKAATMKAIKERMETQIDSISKLAQGVKAKVETLDKANIVNRKIKGCHEGSSTDRTRMAITMTLKKKLRDLMVDFQDLRQMFQDEYREIVERRVFTVTGQKVDDSVIDNLIETGHGEQIFQRAIQEQGRGHILDIIAEIQERHDAVRDIEKKLLDLHQIFLDMAVLVEAQGELLDNIESQVSKATEHITAGTTALVKSKKLQRKTRKCMCLAIILLLVTATIIVLVVVQPWKKKS</sequence>
<comment type="similarity">
    <text evidence="4 18">Belongs to the syntaxin family.</text>
</comment>
<dbReference type="Gene3D" id="1.10.3260.10">
    <property type="entry name" value="DNA ligase, ATP-dependent, N-terminal domain"/>
    <property type="match status" value="1"/>
</dbReference>
<gene>
    <name evidence="25" type="ORF">CSSPTR1EN2_LOCUS17736</name>
</gene>
<keyword evidence="9 17" id="KW-0227">DNA damage</keyword>
<reference evidence="25" key="1">
    <citation type="submission" date="2024-02" db="EMBL/GenBank/DDBJ databases">
        <authorList>
            <consortium name="ELIXIR-Norway"/>
            <consortium name="Elixir Norway"/>
        </authorList>
    </citation>
    <scope>NUCLEOTIDE SEQUENCE</scope>
</reference>
<evidence type="ECO:0000256" key="7">
    <source>
        <dbReference type="ARBA" id="ARBA00022737"/>
    </source>
</evidence>
<evidence type="ECO:0000256" key="18">
    <source>
        <dbReference type="RuleBase" id="RU003858"/>
    </source>
</evidence>
<dbReference type="PANTHER" id="PTHR45997">
    <property type="entry name" value="DNA LIGASE 4"/>
    <property type="match status" value="1"/>
</dbReference>
<dbReference type="InterPro" id="IPR021536">
    <property type="entry name" value="DNA_ligase_IV_dom"/>
</dbReference>
<dbReference type="Pfam" id="PF01068">
    <property type="entry name" value="DNA_ligase_A_M"/>
    <property type="match status" value="1"/>
</dbReference>
<dbReference type="InterPro" id="IPR012308">
    <property type="entry name" value="DNA_ligase_ATP-dep_N"/>
</dbReference>
<dbReference type="PROSITE" id="PS50192">
    <property type="entry name" value="T_SNARE"/>
    <property type="match status" value="1"/>
</dbReference>
<evidence type="ECO:0000256" key="15">
    <source>
        <dbReference type="ARBA" id="ARBA00023242"/>
    </source>
</evidence>
<dbReference type="InterPro" id="IPR036420">
    <property type="entry name" value="BRCT_dom_sf"/>
</dbReference>
<keyword evidence="14 17" id="KW-0234">DNA repair</keyword>
<dbReference type="InterPro" id="IPR044125">
    <property type="entry name" value="Adenylation_DNA_ligase_IV"/>
</dbReference>
<dbReference type="PROSITE" id="PS50160">
    <property type="entry name" value="DNA_LIGASE_A3"/>
    <property type="match status" value="1"/>
</dbReference>
<feature type="domain" description="ATP-dependent DNA ligase family profile" evidence="22">
    <location>
        <begin position="342"/>
        <end position="481"/>
    </location>
</feature>
<name>A0ABP0UMX1_9BRYO</name>
<evidence type="ECO:0000256" key="20">
    <source>
        <dbReference type="SAM" id="MobiDB-lite"/>
    </source>
</evidence>
<dbReference type="CDD" id="cd07968">
    <property type="entry name" value="OBF_DNA_ligase_IV"/>
    <property type="match status" value="1"/>
</dbReference>
<evidence type="ECO:0000259" key="24">
    <source>
        <dbReference type="PROSITE" id="PS50192"/>
    </source>
</evidence>
<dbReference type="EC" id="6.5.1.1" evidence="17"/>
<dbReference type="SUPFAM" id="SSF47661">
    <property type="entry name" value="t-snare proteins"/>
    <property type="match status" value="1"/>
</dbReference>
<keyword evidence="15" id="KW-0539">Nucleus</keyword>
<dbReference type="Gene3D" id="2.40.50.140">
    <property type="entry name" value="Nucleic acid-binding proteins"/>
    <property type="match status" value="1"/>
</dbReference>
<evidence type="ECO:0000256" key="2">
    <source>
        <dbReference type="ARBA" id="ARBA00004123"/>
    </source>
</evidence>
<dbReference type="Proteomes" id="UP001497512">
    <property type="component" value="Chromosome 5"/>
</dbReference>
<dbReference type="SUPFAM" id="SSF56091">
    <property type="entry name" value="DNA ligase/mRNA capping enzyme, catalytic domain"/>
    <property type="match status" value="1"/>
</dbReference>
<evidence type="ECO:0000256" key="4">
    <source>
        <dbReference type="ARBA" id="ARBA00009063"/>
    </source>
</evidence>
<feature type="domain" description="BRCT" evidence="23">
    <location>
        <begin position="650"/>
        <end position="738"/>
    </location>
</feature>
<protein>
    <recommendedName>
        <fullName evidence="17">DNA ligase</fullName>
        <ecNumber evidence="17">6.5.1.1</ecNumber>
    </recommendedName>
</protein>
<evidence type="ECO:0000256" key="10">
    <source>
        <dbReference type="ARBA" id="ARBA00022840"/>
    </source>
</evidence>
<dbReference type="InterPro" id="IPR000727">
    <property type="entry name" value="T_SNARE_dom"/>
</dbReference>
<evidence type="ECO:0000256" key="6">
    <source>
        <dbReference type="ARBA" id="ARBA00022723"/>
    </source>
</evidence>
<evidence type="ECO:0000256" key="14">
    <source>
        <dbReference type="ARBA" id="ARBA00023204"/>
    </source>
</evidence>
<feature type="transmembrane region" description="Helical" evidence="21">
    <location>
        <begin position="1396"/>
        <end position="1416"/>
    </location>
</feature>
<keyword evidence="6" id="KW-0479">Metal-binding</keyword>
<evidence type="ECO:0000256" key="5">
    <source>
        <dbReference type="ARBA" id="ARBA00022598"/>
    </source>
</evidence>
<dbReference type="NCBIfam" id="TIGR00574">
    <property type="entry name" value="dnl1"/>
    <property type="match status" value="1"/>
</dbReference>
<dbReference type="Pfam" id="PF04679">
    <property type="entry name" value="DNA_ligase_A_C"/>
    <property type="match status" value="1"/>
</dbReference>
<dbReference type="InterPro" id="IPR012309">
    <property type="entry name" value="DNA_ligase_ATP-dep_C"/>
</dbReference>
<evidence type="ECO:0000259" key="23">
    <source>
        <dbReference type="PROSITE" id="PS50172"/>
    </source>
</evidence>
<dbReference type="Pfam" id="PF00804">
    <property type="entry name" value="Syntaxin"/>
    <property type="match status" value="1"/>
</dbReference>
<evidence type="ECO:0000259" key="22">
    <source>
        <dbReference type="PROSITE" id="PS50160"/>
    </source>
</evidence>
<evidence type="ECO:0000313" key="26">
    <source>
        <dbReference type="Proteomes" id="UP001497512"/>
    </source>
</evidence>
<keyword evidence="12" id="KW-0813">Transport</keyword>
<dbReference type="SUPFAM" id="SSF117018">
    <property type="entry name" value="ATP-dependent DNA ligase DNA-binding domain"/>
    <property type="match status" value="1"/>
</dbReference>
<keyword evidence="13 17" id="KW-0233">DNA recombination</keyword>
<keyword evidence="8 17" id="KW-0547">Nucleotide-binding</keyword>
<organism evidence="25 26">
    <name type="scientific">Sphagnum troendelagicum</name>
    <dbReference type="NCBI Taxonomy" id="128251"/>
    <lineage>
        <taxon>Eukaryota</taxon>
        <taxon>Viridiplantae</taxon>
        <taxon>Streptophyta</taxon>
        <taxon>Embryophyta</taxon>
        <taxon>Bryophyta</taxon>
        <taxon>Sphagnophytina</taxon>
        <taxon>Sphagnopsida</taxon>
        <taxon>Sphagnales</taxon>
        <taxon>Sphagnaceae</taxon>
        <taxon>Sphagnum</taxon>
    </lineage>
</organism>
<evidence type="ECO:0000256" key="17">
    <source>
        <dbReference type="RuleBase" id="RU000617"/>
    </source>
</evidence>
<evidence type="ECO:0000256" key="12">
    <source>
        <dbReference type="ARBA" id="ARBA00022927"/>
    </source>
</evidence>
<comment type="catalytic activity">
    <reaction evidence="16 17">
        <text>ATP + (deoxyribonucleotide)n-3'-hydroxyl + 5'-phospho-(deoxyribonucleotide)m = (deoxyribonucleotide)n+m + AMP + diphosphate.</text>
        <dbReference type="EC" id="6.5.1.1"/>
    </reaction>
</comment>
<dbReference type="InterPro" id="IPR006011">
    <property type="entry name" value="Syntaxin_N"/>
</dbReference>
<comment type="similarity">
    <text evidence="3 19">Belongs to the ATP-dependent DNA ligase family.</text>
</comment>
<keyword evidence="21" id="KW-1133">Transmembrane helix</keyword>
<dbReference type="PROSITE" id="PS00914">
    <property type="entry name" value="SYNTAXIN"/>
    <property type="match status" value="1"/>
</dbReference>
<evidence type="ECO:0000256" key="1">
    <source>
        <dbReference type="ARBA" id="ARBA00001946"/>
    </source>
</evidence>
<evidence type="ECO:0000256" key="11">
    <source>
        <dbReference type="ARBA" id="ARBA00022842"/>
    </source>
</evidence>
<feature type="compositionally biased region" description="Basic and acidic residues" evidence="20">
    <location>
        <begin position="1044"/>
        <end position="1070"/>
    </location>
</feature>
<evidence type="ECO:0000313" key="25">
    <source>
        <dbReference type="EMBL" id="CAK9225622.1"/>
    </source>
</evidence>
<keyword evidence="26" id="KW-1185">Reference proteome</keyword>
<keyword evidence="11" id="KW-0460">Magnesium</keyword>
<dbReference type="Gene3D" id="3.30.470.30">
    <property type="entry name" value="DNA ligase/mRNA capping enzyme"/>
    <property type="match status" value="1"/>
</dbReference>
<feature type="domain" description="T-SNARE coiled-coil homology" evidence="24">
    <location>
        <begin position="1321"/>
        <end position="1383"/>
    </location>
</feature>
<comment type="subcellular location">
    <subcellularLocation>
        <location evidence="2">Nucleus</location>
    </subcellularLocation>
</comment>